<dbReference type="SUPFAM" id="SSF48371">
    <property type="entry name" value="ARM repeat"/>
    <property type="match status" value="1"/>
</dbReference>
<evidence type="ECO:0000256" key="4">
    <source>
        <dbReference type="ARBA" id="ARBA00057191"/>
    </source>
</evidence>
<proteinExistence type="inferred from homology"/>
<dbReference type="InterPro" id="IPR041433">
    <property type="entry name" value="RPN1_C"/>
</dbReference>
<evidence type="ECO:0000259" key="8">
    <source>
        <dbReference type="Pfam" id="PF18051"/>
    </source>
</evidence>
<feature type="region of interest" description="Disordered" evidence="6">
    <location>
        <begin position="1"/>
        <end position="49"/>
    </location>
</feature>
<dbReference type="GO" id="GO:0042176">
    <property type="term" value="P:regulation of protein catabolic process"/>
    <property type="evidence" value="ECO:0007669"/>
    <property type="project" value="InterPro"/>
</dbReference>
<feature type="domain" description="RPN1 N-terminal" evidence="7">
    <location>
        <begin position="55"/>
        <end position="357"/>
    </location>
</feature>
<sequence>MTAAPNDTTGAKKPVDAKDTLTAKTVAERLSKNQKDKDKAEEELSEEDQQLVSELEMLLERLKESDTSLHRPALESLRTTIRTSTSSMTSVPKPLKYLRPHYHTLVDLFNKWTEGPDKTALADILSVLGMTYADENTRDCLKYRLLGSSGEEDIASWGHEYVRHLCSEISYENSRRTEQEQPVDDLRSLGFKLVPFCLQHNAEHDAVDLLIELEAIDRIPDYVDQNNYARVGLYMLSCVNLLTPPDDVNFLRAARCIYRQFGTPAQALPLSMRIGDLDLIQEDFDSARSPAEKKQLAFLLARQQMLPRQAEEEGLQDEDLLKCLCNTQLSEHFIALARELEVYEPKTPEDIYKTHFENSRTTTNVDSARQNLASTFVNAFVNAGFGHDKLMVPSDAAGDANGGPNAWIYKNKDQGMMSAAASLGTILLWDMERGLTEIDKYLYASEEFIKAGALLAIGLVNVGIRSEMDPALALLADYLENPSPLLKQMASVGLGMAYAGSNREDIIALLSPAIGNIDGGSMELASLSALSAGMVAVGSGHAELASTILETLTERSDTDLGSTFARFMGLGLALLYMGRQDAAEATLAVLKAIEHPVGAQVGVLVHACAYAGTGNVLKVQDMLHLCSDHLDPEKDNDQHQGFAVLGVAIIAMGEEIGSEMALRSFNHLMHYGESVIRRAVPLAIGLLCASNPQVHVLETLSKYSHDNDNDVAINAIFAMGLVGAGTNNARLAQMLRQLASYYYRDANSLFMVRLAQGLVHMGKGTMTLNPFHADRTLLSPTALAGLLVPLLAFTDSRKLILGNSHYLLYYLVRAMYPRFLITLDEDLKPLNVTVRVGQAVDVVGQAGKPKTITGFQTHSTPVLLGHGERAELATEEYLPLTQTLEGFVILKKNPDYEEEETL</sequence>
<evidence type="ECO:0000313" key="10">
    <source>
        <dbReference type="Proteomes" id="UP001150569"/>
    </source>
</evidence>
<dbReference type="GO" id="GO:0008540">
    <property type="term" value="C:proteasome regulatory particle, base subcomplex"/>
    <property type="evidence" value="ECO:0007669"/>
    <property type="project" value="UniProtKB-UniRule"/>
</dbReference>
<dbReference type="Pfam" id="PF01851">
    <property type="entry name" value="PC_rep"/>
    <property type="match status" value="1"/>
</dbReference>
<feature type="compositionally biased region" description="Basic and acidic residues" evidence="6">
    <location>
        <begin position="13"/>
        <end position="42"/>
    </location>
</feature>
<keyword evidence="3 5" id="KW-0647">Proteasome</keyword>
<dbReference type="Gene3D" id="1.25.10.10">
    <property type="entry name" value="Leucine-rich Repeat Variant"/>
    <property type="match status" value="1"/>
</dbReference>
<feature type="domain" description="26S proteasome non-ATPase regulatory subunit RPN1 C-terminal" evidence="8">
    <location>
        <begin position="843"/>
        <end position="896"/>
    </location>
</feature>
<comment type="similarity">
    <text evidence="1 5">Belongs to the proteasome subunit S2 family.</text>
</comment>
<dbReference type="FunFam" id="1.25.10.10:FF:000026">
    <property type="entry name" value="26S proteasome non-ATPase regulatory subunit 2"/>
    <property type="match status" value="1"/>
</dbReference>
<evidence type="ECO:0000256" key="6">
    <source>
        <dbReference type="SAM" id="MobiDB-lite"/>
    </source>
</evidence>
<evidence type="ECO:0000313" key="9">
    <source>
        <dbReference type="EMBL" id="KAJ1908729.1"/>
    </source>
</evidence>
<dbReference type="PANTHER" id="PTHR10943">
    <property type="entry name" value="26S PROTEASOME NON-ATPASE REGULATORY SUBUNIT"/>
    <property type="match status" value="1"/>
</dbReference>
<evidence type="ECO:0000256" key="5">
    <source>
        <dbReference type="PIRNR" id="PIRNR015965"/>
    </source>
</evidence>
<dbReference type="Proteomes" id="UP001150569">
    <property type="component" value="Unassembled WGS sequence"/>
</dbReference>
<dbReference type="InterPro" id="IPR002015">
    <property type="entry name" value="Proteasome/cyclosome_rpt"/>
</dbReference>
<dbReference type="GO" id="GO:0043161">
    <property type="term" value="P:proteasome-mediated ubiquitin-dependent protein catabolic process"/>
    <property type="evidence" value="ECO:0007669"/>
    <property type="project" value="TreeGrafter"/>
</dbReference>
<keyword evidence="10" id="KW-1185">Reference proteome</keyword>
<name>A0A9W7ZGW8_9FUNG</name>
<dbReference type="AlphaFoldDB" id="A0A9W7ZGW8"/>
<dbReference type="InterPro" id="IPR011989">
    <property type="entry name" value="ARM-like"/>
</dbReference>
<dbReference type="PIRSF" id="PIRSF015965">
    <property type="entry name" value="26S_Psome_Rpn1"/>
    <property type="match status" value="1"/>
</dbReference>
<evidence type="ECO:0000256" key="2">
    <source>
        <dbReference type="ARBA" id="ARBA00022737"/>
    </source>
</evidence>
<dbReference type="InterPro" id="IPR016643">
    <property type="entry name" value="26S_Psome_Rpn1"/>
</dbReference>
<comment type="function">
    <text evidence="4 5">Acts as a regulatory subunit of the 26 proteasome which is involved in the ATP-dependent degradation of ubiquitinated proteins.</text>
</comment>
<comment type="caution">
    <text evidence="9">The sequence shown here is derived from an EMBL/GenBank/DDBJ whole genome shotgun (WGS) entry which is preliminary data.</text>
</comment>
<accession>A0A9W7ZGW8</accession>
<organism evidence="9 10">
    <name type="scientific">Tieghemiomyces parasiticus</name>
    <dbReference type="NCBI Taxonomy" id="78921"/>
    <lineage>
        <taxon>Eukaryota</taxon>
        <taxon>Fungi</taxon>
        <taxon>Fungi incertae sedis</taxon>
        <taxon>Zoopagomycota</taxon>
        <taxon>Kickxellomycotina</taxon>
        <taxon>Dimargaritomycetes</taxon>
        <taxon>Dimargaritales</taxon>
        <taxon>Dimargaritaceae</taxon>
        <taxon>Tieghemiomyces</taxon>
    </lineage>
</organism>
<evidence type="ECO:0000256" key="3">
    <source>
        <dbReference type="ARBA" id="ARBA00022942"/>
    </source>
</evidence>
<keyword evidence="2" id="KW-0677">Repeat</keyword>
<reference evidence="9" key="1">
    <citation type="submission" date="2022-07" db="EMBL/GenBank/DDBJ databases">
        <title>Phylogenomic reconstructions and comparative analyses of Kickxellomycotina fungi.</title>
        <authorList>
            <person name="Reynolds N.K."/>
            <person name="Stajich J.E."/>
            <person name="Barry K."/>
            <person name="Grigoriev I.V."/>
            <person name="Crous P."/>
            <person name="Smith M.E."/>
        </authorList>
    </citation>
    <scope>NUCLEOTIDE SEQUENCE</scope>
    <source>
        <strain evidence="9">RSA 861</strain>
    </source>
</reference>
<dbReference type="OrthoDB" id="10252509at2759"/>
<evidence type="ECO:0000256" key="1">
    <source>
        <dbReference type="ARBA" id="ARBA00005460"/>
    </source>
</evidence>
<gene>
    <name evidence="9" type="primary">RPN1_2</name>
    <name evidence="9" type="ORF">IWQ60_011561</name>
</gene>
<dbReference type="EMBL" id="JANBPT010001334">
    <property type="protein sequence ID" value="KAJ1908729.1"/>
    <property type="molecule type" value="Genomic_DNA"/>
</dbReference>
<dbReference type="GO" id="GO:0034515">
    <property type="term" value="C:proteasome storage granule"/>
    <property type="evidence" value="ECO:0007669"/>
    <property type="project" value="TreeGrafter"/>
</dbReference>
<protein>
    <recommendedName>
        <fullName evidence="5">26S proteasome regulatory subunit RPN1</fullName>
    </recommendedName>
</protein>
<evidence type="ECO:0000259" key="7">
    <source>
        <dbReference type="Pfam" id="PF17781"/>
    </source>
</evidence>
<dbReference type="Pfam" id="PF17781">
    <property type="entry name" value="RPN1_RPN2_N"/>
    <property type="match status" value="1"/>
</dbReference>
<dbReference type="Pfam" id="PF18051">
    <property type="entry name" value="RPN1_C"/>
    <property type="match status" value="1"/>
</dbReference>
<dbReference type="PANTHER" id="PTHR10943:SF1">
    <property type="entry name" value="26S PROTEASOME NON-ATPASE REGULATORY SUBUNIT 2"/>
    <property type="match status" value="1"/>
</dbReference>
<dbReference type="InterPro" id="IPR040892">
    <property type="entry name" value="RPN1_N"/>
</dbReference>
<dbReference type="GO" id="GO:0005634">
    <property type="term" value="C:nucleus"/>
    <property type="evidence" value="ECO:0007669"/>
    <property type="project" value="TreeGrafter"/>
</dbReference>
<dbReference type="InterPro" id="IPR016024">
    <property type="entry name" value="ARM-type_fold"/>
</dbReference>
<dbReference type="GO" id="GO:0030234">
    <property type="term" value="F:enzyme regulator activity"/>
    <property type="evidence" value="ECO:0007669"/>
    <property type="project" value="UniProtKB-UniRule"/>
</dbReference>